<sequence length="40" mass="4553">MGFPRSLYAPSQRQIKNYGVGLMVPPPNPHHQLKLENVTH</sequence>
<organism evidence="1 2">
    <name type="scientific">Lyngbya aestuarii BL J</name>
    <dbReference type="NCBI Taxonomy" id="1348334"/>
    <lineage>
        <taxon>Bacteria</taxon>
        <taxon>Bacillati</taxon>
        <taxon>Cyanobacteriota</taxon>
        <taxon>Cyanophyceae</taxon>
        <taxon>Oscillatoriophycideae</taxon>
        <taxon>Oscillatoriales</taxon>
        <taxon>Microcoleaceae</taxon>
        <taxon>Lyngbya</taxon>
    </lineage>
</organism>
<reference evidence="1 2" key="1">
    <citation type="journal article" date="2013" name="Front. Microbiol.">
        <title>Comparative genomic analyses of the cyanobacterium, Lyngbya aestuarii BL J, a powerful hydrogen producer.</title>
        <authorList>
            <person name="Kothari A."/>
            <person name="Vaughn M."/>
            <person name="Garcia-Pichel F."/>
        </authorList>
    </citation>
    <scope>NUCLEOTIDE SEQUENCE [LARGE SCALE GENOMIC DNA]</scope>
    <source>
        <strain evidence="1 2">BL J</strain>
    </source>
</reference>
<accession>U7QE12</accession>
<name>U7QE12_9CYAN</name>
<dbReference type="AlphaFoldDB" id="U7QE12"/>
<comment type="caution">
    <text evidence="1">The sequence shown here is derived from an EMBL/GenBank/DDBJ whole genome shotgun (WGS) entry which is preliminary data.</text>
</comment>
<protein>
    <submittedName>
        <fullName evidence="1">Uncharacterized protein</fullName>
    </submittedName>
</protein>
<dbReference type="Proteomes" id="UP000017127">
    <property type="component" value="Unassembled WGS sequence"/>
</dbReference>
<proteinExistence type="predicted"/>
<evidence type="ECO:0000313" key="1">
    <source>
        <dbReference type="EMBL" id="ERT06134.1"/>
    </source>
</evidence>
<dbReference type="EMBL" id="AUZM01000042">
    <property type="protein sequence ID" value="ERT06134.1"/>
    <property type="molecule type" value="Genomic_DNA"/>
</dbReference>
<gene>
    <name evidence="1" type="ORF">M595_3947</name>
</gene>
<keyword evidence="2" id="KW-1185">Reference proteome</keyword>
<evidence type="ECO:0000313" key="2">
    <source>
        <dbReference type="Proteomes" id="UP000017127"/>
    </source>
</evidence>